<accession>A0AAP5UXF1</accession>
<proteinExistence type="predicted"/>
<gene>
    <name evidence="2" type="ORF">ParKJ_33205</name>
</gene>
<comment type="caution">
    <text evidence="2">The sequence shown here is derived from an EMBL/GenBank/DDBJ whole genome shotgun (WGS) entry which is preliminary data.</text>
</comment>
<evidence type="ECO:0000313" key="2">
    <source>
        <dbReference type="EMBL" id="MDT8842293.1"/>
    </source>
</evidence>
<dbReference type="Proteomes" id="UP001246473">
    <property type="component" value="Unassembled WGS sequence"/>
</dbReference>
<feature type="compositionally biased region" description="Polar residues" evidence="1">
    <location>
        <begin position="121"/>
        <end position="133"/>
    </location>
</feature>
<dbReference type="EMBL" id="JANSLM010000016">
    <property type="protein sequence ID" value="MDT8842293.1"/>
    <property type="molecule type" value="Genomic_DNA"/>
</dbReference>
<sequence>MSKRSVQAWRVSSVTFQFLHWRHAMSCLSERIAGAIIFLLSGYAFAGDLAIDSPEEMTVASIAPMPVRTLPPIPEPQRYAFEYQPDQGHPFYAPVENFYSMPITHDVRFGSATPASMPGPASQQAPSQASNYLSLGPSTAPQLSLADVQNTTLTLGAQPQRRLSLTVNDWAFSATARVAVLHSHSTGATLSVRHGF</sequence>
<reference evidence="2" key="1">
    <citation type="submission" date="2022-08" db="EMBL/GenBank/DDBJ databases">
        <authorList>
            <person name="Kim S.-J."/>
        </authorList>
    </citation>
    <scope>NUCLEOTIDE SEQUENCE</scope>
    <source>
        <strain evidence="2">KJ</strain>
    </source>
</reference>
<protein>
    <submittedName>
        <fullName evidence="2">Uncharacterized protein</fullName>
    </submittedName>
</protein>
<name>A0AAP5UXF1_9BURK</name>
<feature type="region of interest" description="Disordered" evidence="1">
    <location>
        <begin position="111"/>
        <end position="133"/>
    </location>
</feature>
<organism evidence="2 3">
    <name type="scientific">Paraburkholderia fungorum</name>
    <dbReference type="NCBI Taxonomy" id="134537"/>
    <lineage>
        <taxon>Bacteria</taxon>
        <taxon>Pseudomonadati</taxon>
        <taxon>Pseudomonadota</taxon>
        <taxon>Betaproteobacteria</taxon>
        <taxon>Burkholderiales</taxon>
        <taxon>Burkholderiaceae</taxon>
        <taxon>Paraburkholderia</taxon>
    </lineage>
</organism>
<dbReference type="RefSeq" id="WP_315697357.1">
    <property type="nucleotide sequence ID" value="NZ_JANSLM010000016.1"/>
</dbReference>
<evidence type="ECO:0000313" key="3">
    <source>
        <dbReference type="Proteomes" id="UP001246473"/>
    </source>
</evidence>
<dbReference type="AlphaFoldDB" id="A0AAP5UXF1"/>
<evidence type="ECO:0000256" key="1">
    <source>
        <dbReference type="SAM" id="MobiDB-lite"/>
    </source>
</evidence>